<dbReference type="AlphaFoldDB" id="A0A085UPK7"/>
<comment type="caution">
    <text evidence="2">The sequence shown here is derived from an EMBL/GenBank/DDBJ whole genome shotgun (WGS) entry which is preliminary data.</text>
</comment>
<keyword evidence="1" id="KW-0732">Signal</keyword>
<reference evidence="2 3" key="1">
    <citation type="submission" date="2014-07" db="EMBL/GenBank/DDBJ databases">
        <title>Draft Genome Sequences of Environmental Pseudomonas syringae strains.</title>
        <authorList>
            <person name="Baltrus D.A."/>
            <person name="Berge O."/>
            <person name="Morris C."/>
        </authorList>
    </citation>
    <scope>NUCLEOTIDE SEQUENCE [LARGE SCALE GENOMIC DNA]</scope>
    <source>
        <strain evidence="2 3">CEB003</strain>
    </source>
</reference>
<gene>
    <name evidence="2" type="ORF">IV02_28485</name>
</gene>
<sequence>MGKVVGYFIFCLGFLFSINTVLAAQLTPEQRASKLAGLVSYNIGNPALAADQLEVAARAGDPDAQYYLGEIERHKTMLMNPAAHFWYVSAARGGDLFAMLRLIYSNDDDSITSKPPARSKTTVQWRNVALRQARTKARAGDSEAMLVLYFLDGNLEWLVRSARAGLPESQFKLARVYQIGGGVFFNSTDRSREIRKWIIAAANGNHVPAIRVLIKELKDYQREESTEWARNAIRLGDLDTTFEYHDIDMGEEHRSVSSYGLLSLIADSDVATGIAEKTARKMADLRKKMTPQQLQAGAAFAEEWKKTYPPLSRFLPKYGY</sequence>
<feature type="signal peptide" evidence="1">
    <location>
        <begin position="1"/>
        <end position="23"/>
    </location>
</feature>
<accession>A0A085UPK7</accession>
<protein>
    <recommendedName>
        <fullName evidence="4">Sel1 repeat family protein</fullName>
    </recommendedName>
</protein>
<dbReference type="Gene3D" id="1.25.40.10">
    <property type="entry name" value="Tetratricopeptide repeat domain"/>
    <property type="match status" value="1"/>
</dbReference>
<dbReference type="SUPFAM" id="SSF81901">
    <property type="entry name" value="HCP-like"/>
    <property type="match status" value="1"/>
</dbReference>
<evidence type="ECO:0000313" key="2">
    <source>
        <dbReference type="EMBL" id="KFE45120.1"/>
    </source>
</evidence>
<dbReference type="Proteomes" id="UP000028643">
    <property type="component" value="Unassembled WGS sequence"/>
</dbReference>
<dbReference type="PATRIC" id="fig|317.174.peg.5819"/>
<evidence type="ECO:0000313" key="3">
    <source>
        <dbReference type="Proteomes" id="UP000028643"/>
    </source>
</evidence>
<name>A0A085UPK7_PSESX</name>
<evidence type="ECO:0008006" key="4">
    <source>
        <dbReference type="Google" id="ProtNLM"/>
    </source>
</evidence>
<dbReference type="InterPro" id="IPR011990">
    <property type="entry name" value="TPR-like_helical_dom_sf"/>
</dbReference>
<feature type="chain" id="PRO_5001798343" description="Sel1 repeat family protein" evidence="1">
    <location>
        <begin position="24"/>
        <end position="320"/>
    </location>
</feature>
<dbReference type="EMBL" id="JPQT01000152">
    <property type="protein sequence ID" value="KFE45120.1"/>
    <property type="molecule type" value="Genomic_DNA"/>
</dbReference>
<organism evidence="2 3">
    <name type="scientific">Pseudomonas syringae</name>
    <dbReference type="NCBI Taxonomy" id="317"/>
    <lineage>
        <taxon>Bacteria</taxon>
        <taxon>Pseudomonadati</taxon>
        <taxon>Pseudomonadota</taxon>
        <taxon>Gammaproteobacteria</taxon>
        <taxon>Pseudomonadales</taxon>
        <taxon>Pseudomonadaceae</taxon>
        <taxon>Pseudomonas</taxon>
    </lineage>
</organism>
<evidence type="ECO:0000256" key="1">
    <source>
        <dbReference type="SAM" id="SignalP"/>
    </source>
</evidence>
<proteinExistence type="predicted"/>